<reference evidence="1 2" key="1">
    <citation type="journal article" date="2016" name="Nat. Commun.">
        <title>Ectomycorrhizal ecology is imprinted in the genome of the dominant symbiotic fungus Cenococcum geophilum.</title>
        <authorList>
            <consortium name="DOE Joint Genome Institute"/>
            <person name="Peter M."/>
            <person name="Kohler A."/>
            <person name="Ohm R.A."/>
            <person name="Kuo A."/>
            <person name="Krutzmann J."/>
            <person name="Morin E."/>
            <person name="Arend M."/>
            <person name="Barry K.W."/>
            <person name="Binder M."/>
            <person name="Choi C."/>
            <person name="Clum A."/>
            <person name="Copeland A."/>
            <person name="Grisel N."/>
            <person name="Haridas S."/>
            <person name="Kipfer T."/>
            <person name="LaButti K."/>
            <person name="Lindquist E."/>
            <person name="Lipzen A."/>
            <person name="Maire R."/>
            <person name="Meier B."/>
            <person name="Mihaltcheva S."/>
            <person name="Molinier V."/>
            <person name="Murat C."/>
            <person name="Poggeler S."/>
            <person name="Quandt C.A."/>
            <person name="Sperisen C."/>
            <person name="Tritt A."/>
            <person name="Tisserant E."/>
            <person name="Crous P.W."/>
            <person name="Henrissat B."/>
            <person name="Nehls U."/>
            <person name="Egli S."/>
            <person name="Spatafora J.W."/>
            <person name="Grigoriev I.V."/>
            <person name="Martin F.M."/>
        </authorList>
    </citation>
    <scope>NUCLEOTIDE SEQUENCE [LARGE SCALE GENOMIC DNA]</scope>
    <source>
        <strain evidence="1 2">CBS 459.81</strain>
    </source>
</reference>
<dbReference type="Proteomes" id="UP000250266">
    <property type="component" value="Unassembled WGS sequence"/>
</dbReference>
<accession>A0A8E2JG73</accession>
<proteinExistence type="predicted"/>
<gene>
    <name evidence="1" type="ORF">K432DRAFT_381314</name>
</gene>
<protein>
    <submittedName>
        <fullName evidence="1">Uncharacterized protein</fullName>
    </submittedName>
</protein>
<sequence length="54" mass="6584">MTFYHIESSRKSWASSQRMRVRMEERLKGLAHLEVGKSTRRHLKKRFNRLPREA</sequence>
<name>A0A8E2JG73_9PEZI</name>
<keyword evidence="2" id="KW-1185">Reference proteome</keyword>
<dbReference type="AlphaFoldDB" id="A0A8E2JG73"/>
<evidence type="ECO:0000313" key="2">
    <source>
        <dbReference type="Proteomes" id="UP000250266"/>
    </source>
</evidence>
<dbReference type="EMBL" id="KV744920">
    <property type="protein sequence ID" value="OCK81455.1"/>
    <property type="molecule type" value="Genomic_DNA"/>
</dbReference>
<organism evidence="1 2">
    <name type="scientific">Lepidopterella palustris CBS 459.81</name>
    <dbReference type="NCBI Taxonomy" id="1314670"/>
    <lineage>
        <taxon>Eukaryota</taxon>
        <taxon>Fungi</taxon>
        <taxon>Dikarya</taxon>
        <taxon>Ascomycota</taxon>
        <taxon>Pezizomycotina</taxon>
        <taxon>Dothideomycetes</taxon>
        <taxon>Pleosporomycetidae</taxon>
        <taxon>Mytilinidiales</taxon>
        <taxon>Argynnaceae</taxon>
        <taxon>Lepidopterella</taxon>
    </lineage>
</organism>
<evidence type="ECO:0000313" key="1">
    <source>
        <dbReference type="EMBL" id="OCK81455.1"/>
    </source>
</evidence>